<gene>
    <name evidence="1" type="ORF">LEQ_0637c</name>
</gene>
<accession>V7HXG7</accession>
<dbReference type="PATRIC" id="fig|1392007.3.peg.1213"/>
<proteinExistence type="predicted"/>
<keyword evidence="2" id="KW-1185">Reference proteome</keyword>
<protein>
    <submittedName>
        <fullName evidence="1">Uncharacterized protein</fullName>
    </submittedName>
</protein>
<organism evidence="1 2">
    <name type="scientific">Ligilactobacillus equi DPC 6820</name>
    <dbReference type="NCBI Taxonomy" id="1392007"/>
    <lineage>
        <taxon>Bacteria</taxon>
        <taxon>Bacillati</taxon>
        <taxon>Bacillota</taxon>
        <taxon>Bacilli</taxon>
        <taxon>Lactobacillales</taxon>
        <taxon>Lactobacillaceae</taxon>
        <taxon>Ligilactobacillus</taxon>
    </lineage>
</organism>
<dbReference type="AlphaFoldDB" id="V7HXG7"/>
<reference evidence="1 2" key="1">
    <citation type="journal article" date="2014" name="Genome Announc.">
        <title>The Genome of the Predominant Equine Lactobacillus Species, Lactobacillus equi, Is Reflective of Its Lifestyle Adaptations to an Herbivorous Host.</title>
        <authorList>
            <person name="O'Donnell M.M."/>
            <person name="Harris H.M."/>
            <person name="O'Toole P.W."/>
            <person name="Ross R.P."/>
        </authorList>
    </citation>
    <scope>NUCLEOTIDE SEQUENCE [LARGE SCALE GENOMIC DNA]</scope>
    <source>
        <strain evidence="1 2">DPC 6820</strain>
    </source>
</reference>
<name>V7HXG7_9LACO</name>
<evidence type="ECO:0000313" key="1">
    <source>
        <dbReference type="EMBL" id="ETA73980.1"/>
    </source>
</evidence>
<evidence type="ECO:0000313" key="2">
    <source>
        <dbReference type="Proteomes" id="UP000018559"/>
    </source>
</evidence>
<dbReference type="Proteomes" id="UP000018559">
    <property type="component" value="Unassembled WGS sequence"/>
</dbReference>
<sequence length="84" mass="9606">MSIMSENVFFNPGQAIASDYDYNKAYIAAQIYHQKSQAPVLIVQSKDGHPYYIFDEATALKQEEAVKKQQQAYHVVSRITPEDH</sequence>
<dbReference type="EMBL" id="AWWH01000135">
    <property type="protein sequence ID" value="ETA73980.1"/>
    <property type="molecule type" value="Genomic_DNA"/>
</dbReference>
<comment type="caution">
    <text evidence="1">The sequence shown here is derived from an EMBL/GenBank/DDBJ whole genome shotgun (WGS) entry which is preliminary data.</text>
</comment>